<accession>A0A0D1ER51</accession>
<name>A0A0D1ER51_9RHOB</name>
<protein>
    <submittedName>
        <fullName evidence="1">Uncharacterized protein</fullName>
    </submittedName>
</protein>
<gene>
    <name evidence="1" type="ORF">jaqu_01300</name>
</gene>
<dbReference type="OrthoDB" id="9871198at2"/>
<evidence type="ECO:0000313" key="1">
    <source>
        <dbReference type="EMBL" id="KIT18110.1"/>
    </source>
</evidence>
<reference evidence="1 2" key="1">
    <citation type="submission" date="2015-02" db="EMBL/GenBank/DDBJ databases">
        <title>Genome Sequence of Jannaschia aquimarina DSM28248, a member of the Roseobacter clade.</title>
        <authorList>
            <person name="Voget S."/>
            <person name="Daniel R."/>
        </authorList>
    </citation>
    <scope>NUCLEOTIDE SEQUENCE [LARGE SCALE GENOMIC DNA]</scope>
    <source>
        <strain evidence="1 2">GSW-M26</strain>
    </source>
</reference>
<dbReference type="PATRIC" id="fig|935700.4.peg.138"/>
<dbReference type="Proteomes" id="UP000032232">
    <property type="component" value="Unassembled WGS sequence"/>
</dbReference>
<dbReference type="RefSeq" id="WP_043916994.1">
    <property type="nucleotide sequence ID" value="NZ_FZPF01000016.1"/>
</dbReference>
<proteinExistence type="predicted"/>
<comment type="caution">
    <text evidence="1">The sequence shown here is derived from an EMBL/GenBank/DDBJ whole genome shotgun (WGS) entry which is preliminary data.</text>
</comment>
<evidence type="ECO:0000313" key="2">
    <source>
        <dbReference type="Proteomes" id="UP000032232"/>
    </source>
</evidence>
<sequence length="372" mass="40733">MPSDRRVVMQDQAAEDFKAFAKRYGGVFDLRAFDHPSSPQRWIGEILGGLETLTRSYVGDRNGRGEAYAAESGLFENMEVNGAASRRSSGYLFGMTLGVPLRLANATLLLAHDEAFEPRTTAIDYLLSAPPSAEDPEGFEAVIMEAADPQALAWSRSMTFFSVGFVWMHEAFHTLIGHVDFARDILGLDMDELSLTANDPFYHEVLQAMELDADGAALTNFCLTVAGRPRFGICADGNLDPPYRVAQAAEGAFIALAAIEGRRSALTHASETSHPWPSRRIASARGLLSTFERRGHLPKGTMVELARRIERLLPHIQNPQILSLLSVLTTDGKVAEGDAGRLSELIQLGRSELKVFEETSFAPRVRLNGPSN</sequence>
<dbReference type="STRING" id="935700.jaqu_01300"/>
<keyword evidence="2" id="KW-1185">Reference proteome</keyword>
<dbReference type="AlphaFoldDB" id="A0A0D1ER51"/>
<organism evidence="1 2">
    <name type="scientific">Jannaschia aquimarina</name>
    <dbReference type="NCBI Taxonomy" id="935700"/>
    <lineage>
        <taxon>Bacteria</taxon>
        <taxon>Pseudomonadati</taxon>
        <taxon>Pseudomonadota</taxon>
        <taxon>Alphaproteobacteria</taxon>
        <taxon>Rhodobacterales</taxon>
        <taxon>Roseobacteraceae</taxon>
        <taxon>Jannaschia</taxon>
    </lineage>
</organism>
<dbReference type="EMBL" id="JYFE01000004">
    <property type="protein sequence ID" value="KIT18110.1"/>
    <property type="molecule type" value="Genomic_DNA"/>
</dbReference>